<evidence type="ECO:0000256" key="1">
    <source>
        <dbReference type="ARBA" id="ARBA00022475"/>
    </source>
</evidence>
<dbReference type="Gene3D" id="3.40.50.300">
    <property type="entry name" value="P-loop containing nucleotide triphosphate hydrolases"/>
    <property type="match status" value="1"/>
</dbReference>
<reference evidence="6 7" key="1">
    <citation type="submission" date="2020-04" db="EMBL/GenBank/DDBJ databases">
        <authorList>
            <person name="Liu S."/>
        </authorList>
    </citation>
    <scope>NUCLEOTIDE SEQUENCE [LARGE SCALE GENOMIC DNA]</scope>
    <source>
        <strain evidence="6 7">CGMCC 1.15091</strain>
    </source>
</reference>
<evidence type="ECO:0000313" key="6">
    <source>
        <dbReference type="EMBL" id="NKX49880.1"/>
    </source>
</evidence>
<evidence type="ECO:0000256" key="3">
    <source>
        <dbReference type="ARBA" id="ARBA00023010"/>
    </source>
</evidence>
<dbReference type="CDD" id="cd17928">
    <property type="entry name" value="DEXDc_SecA"/>
    <property type="match status" value="1"/>
</dbReference>
<evidence type="ECO:0000256" key="2">
    <source>
        <dbReference type="ARBA" id="ARBA00022927"/>
    </source>
</evidence>
<accession>A0ABX1JP50</accession>
<feature type="non-terminal residue" evidence="6">
    <location>
        <position position="182"/>
    </location>
</feature>
<keyword evidence="3" id="KW-0811">Translocation</keyword>
<dbReference type="InterPro" id="IPR000185">
    <property type="entry name" value="SecA"/>
</dbReference>
<evidence type="ECO:0000259" key="4">
    <source>
        <dbReference type="PROSITE" id="PS51192"/>
    </source>
</evidence>
<feature type="domain" description="Helicase ATP-binding" evidence="4">
    <location>
        <begin position="88"/>
        <end position="182"/>
    </location>
</feature>
<keyword evidence="1" id="KW-0472">Membrane</keyword>
<name>A0ABX1JP50_9MICC</name>
<dbReference type="InterPro" id="IPR027417">
    <property type="entry name" value="P-loop_NTPase"/>
</dbReference>
<keyword evidence="7" id="KW-1185">Reference proteome</keyword>
<dbReference type="PANTHER" id="PTHR30612">
    <property type="entry name" value="SECA INNER MEMBRANE COMPONENT OF SEC PROTEIN SECRETION SYSTEM"/>
    <property type="match status" value="1"/>
</dbReference>
<dbReference type="PROSITE" id="PS51196">
    <property type="entry name" value="SECA_MOTOR_DEAD"/>
    <property type="match status" value="1"/>
</dbReference>
<keyword evidence="1" id="KW-1003">Cell membrane</keyword>
<comment type="caution">
    <text evidence="6">The sequence shown here is derived from an EMBL/GenBank/DDBJ whole genome shotgun (WGS) entry which is preliminary data.</text>
</comment>
<feature type="domain" description="SecA family profile" evidence="5">
    <location>
        <begin position="2"/>
        <end position="182"/>
    </location>
</feature>
<sequence>MPSILERVLRTGDKKTLKRLRAYADAINVLEEDFRDLTDAELRAETATLRQRHLDGEHLDDLLPEAFAAVREAAGRTLGLRHFDVQLMGGAALHLGNIAEMKTGEGKTLVATAPAYLNALTGKGVHVVTVNDYLAEYQSDLMGRVYRFLGLSSGCILSNQDPAVRRQQYSADITYGTNNEFG</sequence>
<dbReference type="SUPFAM" id="SSF52540">
    <property type="entry name" value="P-loop containing nucleoside triphosphate hydrolases"/>
    <property type="match status" value="1"/>
</dbReference>
<gene>
    <name evidence="6" type="ORF">HER39_04685</name>
</gene>
<evidence type="ECO:0000259" key="5">
    <source>
        <dbReference type="PROSITE" id="PS51196"/>
    </source>
</evidence>
<dbReference type="SMART" id="SM00957">
    <property type="entry name" value="SecA_DEAD"/>
    <property type="match status" value="1"/>
</dbReference>
<dbReference type="InterPro" id="IPR011115">
    <property type="entry name" value="SecA_DEAD"/>
</dbReference>
<dbReference type="InterPro" id="IPR014001">
    <property type="entry name" value="Helicase_ATP-bd"/>
</dbReference>
<dbReference type="InterPro" id="IPR014018">
    <property type="entry name" value="SecA_motor_DEAD"/>
</dbReference>
<dbReference type="PROSITE" id="PS51192">
    <property type="entry name" value="HELICASE_ATP_BIND_1"/>
    <property type="match status" value="1"/>
</dbReference>
<dbReference type="PRINTS" id="PR00906">
    <property type="entry name" value="SECA"/>
</dbReference>
<evidence type="ECO:0000313" key="7">
    <source>
        <dbReference type="Proteomes" id="UP000523795"/>
    </source>
</evidence>
<protein>
    <submittedName>
        <fullName evidence="6">Preprotein translocase subunit SecA</fullName>
    </submittedName>
</protein>
<dbReference type="EMBL" id="JAAZSR010000045">
    <property type="protein sequence ID" value="NKX49880.1"/>
    <property type="molecule type" value="Genomic_DNA"/>
</dbReference>
<dbReference type="Proteomes" id="UP000523795">
    <property type="component" value="Unassembled WGS sequence"/>
</dbReference>
<dbReference type="PANTHER" id="PTHR30612:SF0">
    <property type="entry name" value="CHLOROPLAST PROTEIN-TRANSPORTING ATPASE"/>
    <property type="match status" value="1"/>
</dbReference>
<dbReference type="Pfam" id="PF07517">
    <property type="entry name" value="SecA_DEAD"/>
    <property type="match status" value="1"/>
</dbReference>
<organism evidence="6 7">
    <name type="scientific">Arthrobacter deserti</name>
    <dbReference type="NCBI Taxonomy" id="1742687"/>
    <lineage>
        <taxon>Bacteria</taxon>
        <taxon>Bacillati</taxon>
        <taxon>Actinomycetota</taxon>
        <taxon>Actinomycetes</taxon>
        <taxon>Micrococcales</taxon>
        <taxon>Micrococcaceae</taxon>
        <taxon>Arthrobacter</taxon>
    </lineage>
</organism>
<keyword evidence="2" id="KW-0813">Transport</keyword>
<proteinExistence type="predicted"/>
<keyword evidence="2" id="KW-0653">Protein transport</keyword>